<keyword evidence="2" id="KW-1185">Reference proteome</keyword>
<organism evidence="3">
    <name type="scientific">Echinostoma caproni</name>
    <dbReference type="NCBI Taxonomy" id="27848"/>
    <lineage>
        <taxon>Eukaryota</taxon>
        <taxon>Metazoa</taxon>
        <taxon>Spiralia</taxon>
        <taxon>Lophotrochozoa</taxon>
        <taxon>Platyhelminthes</taxon>
        <taxon>Trematoda</taxon>
        <taxon>Digenea</taxon>
        <taxon>Plagiorchiida</taxon>
        <taxon>Echinostomata</taxon>
        <taxon>Echinostomatoidea</taxon>
        <taxon>Echinostomatidae</taxon>
        <taxon>Echinostoma</taxon>
    </lineage>
</organism>
<dbReference type="Pfam" id="PF14750">
    <property type="entry name" value="INTS2"/>
    <property type="match status" value="1"/>
</dbReference>
<name>A0A183ASF7_9TREM</name>
<evidence type="ECO:0000313" key="1">
    <source>
        <dbReference type="EMBL" id="VDP86140.1"/>
    </source>
</evidence>
<evidence type="ECO:0000313" key="2">
    <source>
        <dbReference type="Proteomes" id="UP000272942"/>
    </source>
</evidence>
<proteinExistence type="predicted"/>
<gene>
    <name evidence="1" type="ORF">ECPE_LOCUS9891</name>
</gene>
<dbReference type="GO" id="GO:0032039">
    <property type="term" value="C:integrator complex"/>
    <property type="evidence" value="ECO:0007669"/>
    <property type="project" value="InterPro"/>
</dbReference>
<dbReference type="InterPro" id="IPR029321">
    <property type="entry name" value="INTS2"/>
</dbReference>
<evidence type="ECO:0000313" key="3">
    <source>
        <dbReference type="WBParaSite" id="ECPE_0000992301-mRNA-1"/>
    </source>
</evidence>
<dbReference type="AlphaFoldDB" id="A0A183ASF7"/>
<dbReference type="PANTHER" id="PTHR28608:SF1">
    <property type="entry name" value="INTEGRATOR COMPLEX SUBUNIT 2"/>
    <property type="match status" value="1"/>
</dbReference>
<protein>
    <submittedName>
        <fullName evidence="3">Ras-GAP domain-containing protein</fullName>
    </submittedName>
</protein>
<sequence>MVQFSLSPILCPSLLRIFLRILESNLLASRSHWKHRLVERIVISPASATASTHPNTANSTGSNIHLSSITSGVRPISGTSGGNAAENMSADGTNVTAQGNSQLTVSDEECERLCSNMLLTQNATIVHMLLEYCLPTEIERNRESEVTVLREIRNIICTYIHYMFIAEPALADVIVWQVRQSWSWQ</sequence>
<dbReference type="GO" id="GO:0034472">
    <property type="term" value="P:snRNA 3'-end processing"/>
    <property type="evidence" value="ECO:0007669"/>
    <property type="project" value="TreeGrafter"/>
</dbReference>
<dbReference type="Proteomes" id="UP000272942">
    <property type="component" value="Unassembled WGS sequence"/>
</dbReference>
<reference evidence="1 2" key="2">
    <citation type="submission" date="2018-11" db="EMBL/GenBank/DDBJ databases">
        <authorList>
            <consortium name="Pathogen Informatics"/>
        </authorList>
    </citation>
    <scope>NUCLEOTIDE SEQUENCE [LARGE SCALE GENOMIC DNA]</scope>
    <source>
        <strain evidence="1 2">Egypt</strain>
    </source>
</reference>
<accession>A0A183ASF7</accession>
<dbReference type="WBParaSite" id="ECPE_0000992301-mRNA-1">
    <property type="protein sequence ID" value="ECPE_0000992301-mRNA-1"/>
    <property type="gene ID" value="ECPE_0000992301"/>
</dbReference>
<reference evidence="3" key="1">
    <citation type="submission" date="2016-06" db="UniProtKB">
        <authorList>
            <consortium name="WormBaseParasite"/>
        </authorList>
    </citation>
    <scope>IDENTIFICATION</scope>
</reference>
<dbReference type="OrthoDB" id="70899at2759"/>
<dbReference type="PANTHER" id="PTHR28608">
    <property type="entry name" value="INTEGRATOR COMPLEX SUBUNIT 2"/>
    <property type="match status" value="1"/>
</dbReference>
<dbReference type="EMBL" id="UZAN01048145">
    <property type="protein sequence ID" value="VDP86140.1"/>
    <property type="molecule type" value="Genomic_DNA"/>
</dbReference>